<dbReference type="Proteomes" id="UP000600139">
    <property type="component" value="Unassembled WGS sequence"/>
</dbReference>
<evidence type="ECO:0000256" key="2">
    <source>
        <dbReference type="ARBA" id="ARBA00022723"/>
    </source>
</evidence>
<sequence>MRKPPLSLLLALVALSSLVHAAPRKPNIILIVADDLGYGDIGPFGSKKNRTPHLNRLASEGAKLSSFYAAPVCTPSRAQILTGSYAKRVSLPQVLGPAAPIGLAKDEPTLASVLRQEGYATTAIGKWHVGDHPDFLPTAHGFDSYFGLPYSNDMGGGPGNGRRPNRPPLPLVKDATVVQTITPEDQKSLTARYTEAAVSFIREKKDQPFFIYLPHTAVHVPLHPGKDFEGKSANGLYGDWVEELDWSVGKIADTIRELKLDENTLILFSSDNGPWLTKGSEGGEAGPLRGGKGGTYEGGVRVPTVAWWPGHIPAGRTIGAITANFDLLPTFAAVADGKLPEGHKIDGRSLLPLLLGETDESPRNNHFYFAGNNLQAVRSGPWKLAVARQNEANGKPDADGGKPFTPTLYNLDEDIGETRDLAAGKPEIVAKLRELAATVDADLGKEGTGPGVRPPGRVKNPTGLWLPGHQPSAGELSAHYDAKPLADLKPGATLASGAAPQIGNRPFTVSATIEPSKPDGIILAQGGSAAGYALHLVGGKLHFTVRTGSGEATVVSSPAPQAAKYAIEARLAPDGTATLAIDGKPAVSAKAPRLIPRQPAEDFALGHDNAAPVTDYQEADRFSGAISQLKVSID</sequence>
<dbReference type="InterPro" id="IPR000917">
    <property type="entry name" value="Sulfatase_N"/>
</dbReference>
<evidence type="ECO:0000256" key="1">
    <source>
        <dbReference type="ARBA" id="ARBA00008779"/>
    </source>
</evidence>
<gene>
    <name evidence="7" type="ORF">JIN84_20525</name>
</gene>
<keyword evidence="3 7" id="KW-0378">Hydrolase</keyword>
<dbReference type="EMBL" id="JAENIK010000013">
    <property type="protein sequence ID" value="MBK1818020.1"/>
    <property type="molecule type" value="Genomic_DNA"/>
</dbReference>
<accession>A0A934RA83</accession>
<name>A0A934RA83_9BACT</name>
<dbReference type="InterPro" id="IPR017850">
    <property type="entry name" value="Alkaline_phosphatase_core_sf"/>
</dbReference>
<organism evidence="7 8">
    <name type="scientific">Luteolibacter yonseiensis</name>
    <dbReference type="NCBI Taxonomy" id="1144680"/>
    <lineage>
        <taxon>Bacteria</taxon>
        <taxon>Pseudomonadati</taxon>
        <taxon>Verrucomicrobiota</taxon>
        <taxon>Verrucomicrobiia</taxon>
        <taxon>Verrucomicrobiales</taxon>
        <taxon>Verrucomicrobiaceae</taxon>
        <taxon>Luteolibacter</taxon>
    </lineage>
</organism>
<evidence type="ECO:0000256" key="3">
    <source>
        <dbReference type="ARBA" id="ARBA00022801"/>
    </source>
</evidence>
<comment type="similarity">
    <text evidence="1">Belongs to the sulfatase family.</text>
</comment>
<dbReference type="CDD" id="cd16026">
    <property type="entry name" value="GALNS_like"/>
    <property type="match status" value="1"/>
</dbReference>
<keyword evidence="5" id="KW-0732">Signal</keyword>
<dbReference type="PANTHER" id="PTHR42693:SF53">
    <property type="entry name" value="ENDO-4-O-SULFATASE"/>
    <property type="match status" value="1"/>
</dbReference>
<dbReference type="SUPFAM" id="SSF49899">
    <property type="entry name" value="Concanavalin A-like lectins/glucanases"/>
    <property type="match status" value="1"/>
</dbReference>
<evidence type="ECO:0000313" key="7">
    <source>
        <dbReference type="EMBL" id="MBK1818020.1"/>
    </source>
</evidence>
<keyword evidence="8" id="KW-1185">Reference proteome</keyword>
<dbReference type="InterPro" id="IPR013320">
    <property type="entry name" value="ConA-like_dom_sf"/>
</dbReference>
<dbReference type="InterPro" id="IPR024607">
    <property type="entry name" value="Sulfatase_CS"/>
</dbReference>
<evidence type="ECO:0000259" key="6">
    <source>
        <dbReference type="Pfam" id="PF00884"/>
    </source>
</evidence>
<feature type="chain" id="PRO_5036767281" evidence="5">
    <location>
        <begin position="22"/>
        <end position="634"/>
    </location>
</feature>
<feature type="domain" description="Sulfatase N-terminal" evidence="6">
    <location>
        <begin position="26"/>
        <end position="336"/>
    </location>
</feature>
<dbReference type="GO" id="GO:0046872">
    <property type="term" value="F:metal ion binding"/>
    <property type="evidence" value="ECO:0007669"/>
    <property type="project" value="UniProtKB-KW"/>
</dbReference>
<dbReference type="Pfam" id="PF00884">
    <property type="entry name" value="Sulfatase"/>
    <property type="match status" value="1"/>
</dbReference>
<dbReference type="PROSITE" id="PS00523">
    <property type="entry name" value="SULFATASE_1"/>
    <property type="match status" value="1"/>
</dbReference>
<dbReference type="Gene3D" id="2.60.120.200">
    <property type="match status" value="1"/>
</dbReference>
<dbReference type="Pfam" id="PF13385">
    <property type="entry name" value="Laminin_G_3"/>
    <property type="match status" value="1"/>
</dbReference>
<protein>
    <submittedName>
        <fullName evidence="7">Sulfatase-like hydrolase/transferase</fullName>
    </submittedName>
</protein>
<keyword evidence="2" id="KW-0479">Metal-binding</keyword>
<proteinExistence type="inferred from homology"/>
<comment type="caution">
    <text evidence="7">The sequence shown here is derived from an EMBL/GenBank/DDBJ whole genome shotgun (WGS) entry which is preliminary data.</text>
</comment>
<dbReference type="InterPro" id="IPR050738">
    <property type="entry name" value="Sulfatase"/>
</dbReference>
<dbReference type="PANTHER" id="PTHR42693">
    <property type="entry name" value="ARYLSULFATASE FAMILY MEMBER"/>
    <property type="match status" value="1"/>
</dbReference>
<evidence type="ECO:0000256" key="5">
    <source>
        <dbReference type="SAM" id="SignalP"/>
    </source>
</evidence>
<keyword evidence="4" id="KW-0106">Calcium</keyword>
<dbReference type="GO" id="GO:0004065">
    <property type="term" value="F:arylsulfatase activity"/>
    <property type="evidence" value="ECO:0007669"/>
    <property type="project" value="TreeGrafter"/>
</dbReference>
<dbReference type="PROSITE" id="PS00149">
    <property type="entry name" value="SULFATASE_2"/>
    <property type="match status" value="1"/>
</dbReference>
<feature type="signal peptide" evidence="5">
    <location>
        <begin position="1"/>
        <end position="21"/>
    </location>
</feature>
<evidence type="ECO:0000256" key="4">
    <source>
        <dbReference type="ARBA" id="ARBA00022837"/>
    </source>
</evidence>
<dbReference type="AlphaFoldDB" id="A0A934RA83"/>
<dbReference type="Gene3D" id="3.40.720.10">
    <property type="entry name" value="Alkaline Phosphatase, subunit A"/>
    <property type="match status" value="1"/>
</dbReference>
<dbReference type="Pfam" id="PF14707">
    <property type="entry name" value="Sulfatase_C"/>
    <property type="match status" value="1"/>
</dbReference>
<dbReference type="SUPFAM" id="SSF53649">
    <property type="entry name" value="Alkaline phosphatase-like"/>
    <property type="match status" value="1"/>
</dbReference>
<dbReference type="Gene3D" id="3.30.1120.10">
    <property type="match status" value="1"/>
</dbReference>
<reference evidence="7" key="1">
    <citation type="submission" date="2021-01" db="EMBL/GenBank/DDBJ databases">
        <title>Modified the classification status of verrucomicrobia.</title>
        <authorList>
            <person name="Feng X."/>
        </authorList>
    </citation>
    <scope>NUCLEOTIDE SEQUENCE</scope>
    <source>
        <strain evidence="7">JCM 18052</strain>
    </source>
</reference>
<dbReference type="RefSeq" id="WP_200352975.1">
    <property type="nucleotide sequence ID" value="NZ_BAABHZ010000002.1"/>
</dbReference>
<evidence type="ECO:0000313" key="8">
    <source>
        <dbReference type="Proteomes" id="UP000600139"/>
    </source>
</evidence>